<proteinExistence type="inferred from homology"/>
<feature type="binding site" evidence="9">
    <location>
        <position position="193"/>
    </location>
    <ligand>
        <name>3',5'-cyclic AMP</name>
        <dbReference type="ChEBI" id="CHEBI:58165"/>
        <label>1</label>
    </ligand>
</feature>
<dbReference type="AlphaFoldDB" id="A0A9N9AWC6"/>
<evidence type="ECO:0000259" key="11">
    <source>
        <dbReference type="PROSITE" id="PS50042"/>
    </source>
</evidence>
<dbReference type="InterPro" id="IPR014710">
    <property type="entry name" value="RmlC-like_jellyroll"/>
</dbReference>
<evidence type="ECO:0000256" key="6">
    <source>
        <dbReference type="ARBA" id="ARBA00022741"/>
    </source>
</evidence>
<sequence>MLGKYPEDVKNIAAGNQHGSFVNGSTSTCEGGERDDSRKRQRLGVDHHTHMDSSEMDENYAPSFAPSPQGRFNRPTCGKRRCSVSGESFDPAKSALPTPIHKTATIKKQIEEATRQNLLFKNLDPETREHIYDAMFERNVMAGECIIKQGEPAELFYVVIHGLFCVYVNDTFITSVGTGGSFGELALMYTNPRTATVKAMTNGTLWAVDRATYNRIVTKIAYNRNTVYESFLRSVEIFKSLESEEITKLADAMEAVDYEDGEMVVCQGEAGELFYVIEVGSVDLVKHDGRREIRLPSLGPGKYFGELALLNDTPRQATVKACGSVRLITLKRDAFHRLLSTTVIENMRRHAKSYNNVSTYSGAGGVNVLHTT</sequence>
<accession>A0A9N9AWC6</accession>
<comment type="caution">
    <text evidence="12">The sequence shown here is derived from an EMBL/GenBank/DDBJ whole genome shotgun (WGS) entry which is preliminary data.</text>
</comment>
<dbReference type="InterPro" id="IPR012198">
    <property type="entry name" value="cAMP_dep_PK_reg_su"/>
</dbReference>
<dbReference type="OrthoDB" id="417078at2759"/>
<dbReference type="GO" id="GO:0004862">
    <property type="term" value="F:cAMP-dependent protein kinase inhibitor activity"/>
    <property type="evidence" value="ECO:0007669"/>
    <property type="project" value="TreeGrafter"/>
</dbReference>
<feature type="compositionally biased region" description="Basic and acidic residues" evidence="10">
    <location>
        <begin position="31"/>
        <end position="53"/>
    </location>
</feature>
<dbReference type="InterPro" id="IPR018490">
    <property type="entry name" value="cNMP-bd_dom_sf"/>
</dbReference>
<dbReference type="GO" id="GO:0030552">
    <property type="term" value="F:cAMP binding"/>
    <property type="evidence" value="ECO:0007669"/>
    <property type="project" value="UniProtKB-KW"/>
</dbReference>
<dbReference type="SUPFAM" id="SSF51206">
    <property type="entry name" value="cAMP-binding domain-like"/>
    <property type="match status" value="2"/>
</dbReference>
<evidence type="ECO:0000313" key="13">
    <source>
        <dbReference type="Proteomes" id="UP000789572"/>
    </source>
</evidence>
<dbReference type="GO" id="GO:0005952">
    <property type="term" value="C:cAMP-dependent protein kinase complex"/>
    <property type="evidence" value="ECO:0007669"/>
    <property type="project" value="InterPro"/>
</dbReference>
<evidence type="ECO:0000256" key="5">
    <source>
        <dbReference type="ARBA" id="ARBA00022737"/>
    </source>
</evidence>
<dbReference type="SMART" id="SM00100">
    <property type="entry name" value="cNMP"/>
    <property type="match status" value="2"/>
</dbReference>
<evidence type="ECO:0000256" key="4">
    <source>
        <dbReference type="ARBA" id="ARBA00022566"/>
    </source>
</evidence>
<feature type="binding site" evidence="9">
    <location>
        <position position="315"/>
    </location>
    <ligand>
        <name>3',5'-cyclic AMP</name>
        <dbReference type="ChEBI" id="CHEBI:58165"/>
        <label>2</label>
    </ligand>
</feature>
<protein>
    <recommendedName>
        <fullName evidence="2 8">cAMP-dependent protein kinase regulatory subunit</fullName>
    </recommendedName>
</protein>
<keyword evidence="4 8" id="KW-0116">cAMP-binding</keyword>
<keyword evidence="5" id="KW-0677">Repeat</keyword>
<feature type="region of interest" description="Disordered" evidence="10">
    <location>
        <begin position="15"/>
        <end position="79"/>
    </location>
</feature>
<evidence type="ECO:0000256" key="9">
    <source>
        <dbReference type="PIRSR" id="PIRSR000548-1"/>
    </source>
</evidence>
<feature type="domain" description="Cyclic nucleotide-binding" evidence="11">
    <location>
        <begin position="237"/>
        <end position="339"/>
    </location>
</feature>
<comment type="similarity">
    <text evidence="1 8">Belongs to the cAMP-dependent kinase regulatory chain family.</text>
</comment>
<dbReference type="PRINTS" id="PR00103">
    <property type="entry name" value="CAMPKINASE"/>
</dbReference>
<keyword evidence="6 8" id="KW-0547">Nucleotide-binding</keyword>
<dbReference type="PROSITE" id="PS50042">
    <property type="entry name" value="CNMP_BINDING_3"/>
    <property type="match status" value="2"/>
</dbReference>
<feature type="binding site" evidence="9">
    <location>
        <position position="184"/>
    </location>
    <ligand>
        <name>3',5'-cyclic AMP</name>
        <dbReference type="ChEBI" id="CHEBI:58165"/>
        <label>1</label>
    </ligand>
</feature>
<comment type="subunit">
    <text evidence="8">Tetramer, composed of 2 regulatory (R) and 2 catalytic (C) subunits. In the presence of cAMP it dissociates into 2 active monomeric C subunits and an R dimer.</text>
</comment>
<evidence type="ECO:0000256" key="1">
    <source>
        <dbReference type="ARBA" id="ARBA00005753"/>
    </source>
</evidence>
<organism evidence="12 13">
    <name type="scientific">Paraglomus occultum</name>
    <dbReference type="NCBI Taxonomy" id="144539"/>
    <lineage>
        <taxon>Eukaryota</taxon>
        <taxon>Fungi</taxon>
        <taxon>Fungi incertae sedis</taxon>
        <taxon>Mucoromycota</taxon>
        <taxon>Glomeromycotina</taxon>
        <taxon>Glomeromycetes</taxon>
        <taxon>Paraglomerales</taxon>
        <taxon>Paraglomeraceae</taxon>
        <taxon>Paraglomus</taxon>
    </lineage>
</organism>
<reference evidence="12" key="1">
    <citation type="submission" date="2021-06" db="EMBL/GenBank/DDBJ databases">
        <authorList>
            <person name="Kallberg Y."/>
            <person name="Tangrot J."/>
            <person name="Rosling A."/>
        </authorList>
    </citation>
    <scope>NUCLEOTIDE SEQUENCE</scope>
    <source>
        <strain evidence="12">IA702</strain>
    </source>
</reference>
<dbReference type="EMBL" id="CAJVPJ010000626">
    <property type="protein sequence ID" value="CAG8543996.1"/>
    <property type="molecule type" value="Genomic_DNA"/>
</dbReference>
<name>A0A9N9AWC6_9GLOM</name>
<dbReference type="Proteomes" id="UP000789572">
    <property type="component" value="Unassembled WGS sequence"/>
</dbReference>
<dbReference type="Gene3D" id="2.60.120.10">
    <property type="entry name" value="Jelly Rolls"/>
    <property type="match status" value="2"/>
</dbReference>
<gene>
    <name evidence="12" type="ORF">POCULU_LOCUS4679</name>
</gene>
<dbReference type="PANTHER" id="PTHR11635:SF152">
    <property type="entry name" value="CAMP-DEPENDENT PROTEIN KINASE TYPE I REGULATORY SUBUNIT-RELATED"/>
    <property type="match status" value="1"/>
</dbReference>
<dbReference type="InterPro" id="IPR000595">
    <property type="entry name" value="cNMP-bd_dom"/>
</dbReference>
<evidence type="ECO:0000256" key="8">
    <source>
        <dbReference type="PIRNR" id="PIRNR000548"/>
    </source>
</evidence>
<feature type="compositionally biased region" description="Polar residues" evidence="10">
    <location>
        <begin position="17"/>
        <end position="29"/>
    </location>
</feature>
<keyword evidence="7 8" id="KW-0114">cAMP</keyword>
<feature type="domain" description="Cyclic nucleotide-binding" evidence="11">
    <location>
        <begin position="119"/>
        <end position="234"/>
    </location>
</feature>
<feature type="binding site" evidence="9">
    <location>
        <position position="306"/>
    </location>
    <ligand>
        <name>3',5'-cyclic AMP</name>
        <dbReference type="ChEBI" id="CHEBI:58165"/>
        <label>2</label>
    </ligand>
</feature>
<dbReference type="PROSITE" id="PS00888">
    <property type="entry name" value="CNMP_BINDING_1"/>
    <property type="match status" value="2"/>
</dbReference>
<evidence type="ECO:0000313" key="12">
    <source>
        <dbReference type="EMBL" id="CAG8543996.1"/>
    </source>
</evidence>
<dbReference type="PIRSF" id="PIRSF000548">
    <property type="entry name" value="PK_regulatory"/>
    <property type="match status" value="1"/>
</dbReference>
<dbReference type="CDD" id="cd00038">
    <property type="entry name" value="CAP_ED"/>
    <property type="match status" value="2"/>
</dbReference>
<evidence type="ECO:0000256" key="7">
    <source>
        <dbReference type="ARBA" id="ARBA00023149"/>
    </source>
</evidence>
<dbReference type="GO" id="GO:0034236">
    <property type="term" value="F:protein kinase A catalytic subunit binding"/>
    <property type="evidence" value="ECO:0007669"/>
    <property type="project" value="TreeGrafter"/>
</dbReference>
<keyword evidence="3" id="KW-0597">Phosphoprotein</keyword>
<dbReference type="GO" id="GO:0005829">
    <property type="term" value="C:cytosol"/>
    <property type="evidence" value="ECO:0007669"/>
    <property type="project" value="TreeGrafter"/>
</dbReference>
<evidence type="ECO:0000256" key="2">
    <source>
        <dbReference type="ARBA" id="ARBA00020355"/>
    </source>
</evidence>
<dbReference type="PANTHER" id="PTHR11635">
    <property type="entry name" value="CAMP-DEPENDENT PROTEIN KINASE REGULATORY CHAIN"/>
    <property type="match status" value="1"/>
</dbReference>
<dbReference type="Pfam" id="PF00027">
    <property type="entry name" value="cNMP_binding"/>
    <property type="match status" value="2"/>
</dbReference>
<keyword evidence="13" id="KW-1185">Reference proteome</keyword>
<dbReference type="InterPro" id="IPR050503">
    <property type="entry name" value="cAMP-dep_PK_reg_su-like"/>
</dbReference>
<evidence type="ECO:0000256" key="3">
    <source>
        <dbReference type="ARBA" id="ARBA00022553"/>
    </source>
</evidence>
<dbReference type="PROSITE" id="PS00889">
    <property type="entry name" value="CNMP_BINDING_2"/>
    <property type="match status" value="2"/>
</dbReference>
<dbReference type="InterPro" id="IPR018488">
    <property type="entry name" value="cNMP-bd_CS"/>
</dbReference>
<evidence type="ECO:0000256" key="10">
    <source>
        <dbReference type="SAM" id="MobiDB-lite"/>
    </source>
</evidence>